<dbReference type="CDD" id="cd05283">
    <property type="entry name" value="CAD1"/>
    <property type="match status" value="1"/>
</dbReference>
<evidence type="ECO:0000256" key="4">
    <source>
        <dbReference type="ARBA" id="ARBA00023002"/>
    </source>
</evidence>
<comment type="similarity">
    <text evidence="5">Belongs to the zinc-containing alcohol dehydrogenase family.</text>
</comment>
<dbReference type="Pfam" id="PF00107">
    <property type="entry name" value="ADH_zinc_N"/>
    <property type="match status" value="1"/>
</dbReference>
<dbReference type="PANTHER" id="PTHR42683">
    <property type="entry name" value="ALDEHYDE REDUCTASE"/>
    <property type="match status" value="1"/>
</dbReference>
<dbReference type="Proteomes" id="UP001595075">
    <property type="component" value="Unassembled WGS sequence"/>
</dbReference>
<comment type="caution">
    <text evidence="8">The sequence shown here is derived from an EMBL/GenBank/DDBJ whole genome shotgun (WGS) entry which is preliminary data.</text>
</comment>
<gene>
    <name evidence="8" type="ORF">VTL71DRAFT_8258</name>
</gene>
<feature type="domain" description="Alcohol dehydrogenase-like N-terminal" evidence="7">
    <location>
        <begin position="30"/>
        <end position="132"/>
    </location>
</feature>
<dbReference type="InterPro" id="IPR036291">
    <property type="entry name" value="NAD(P)-bd_dom_sf"/>
</dbReference>
<dbReference type="InterPro" id="IPR013149">
    <property type="entry name" value="ADH-like_C"/>
</dbReference>
<keyword evidence="9" id="KW-1185">Reference proteome</keyword>
<dbReference type="InterPro" id="IPR013154">
    <property type="entry name" value="ADH-like_N"/>
</dbReference>
<evidence type="ECO:0000259" key="7">
    <source>
        <dbReference type="Pfam" id="PF08240"/>
    </source>
</evidence>
<accession>A0ABR4CX65</accession>
<evidence type="ECO:0000256" key="2">
    <source>
        <dbReference type="ARBA" id="ARBA00022723"/>
    </source>
</evidence>
<dbReference type="EMBL" id="JAZHXI010000002">
    <property type="protein sequence ID" value="KAL2074480.1"/>
    <property type="molecule type" value="Genomic_DNA"/>
</dbReference>
<protein>
    <recommendedName>
        <fullName evidence="10">Alcohol dehydrogenase</fullName>
    </recommendedName>
</protein>
<dbReference type="InterPro" id="IPR002328">
    <property type="entry name" value="ADH_Zn_CS"/>
</dbReference>
<evidence type="ECO:0008006" key="10">
    <source>
        <dbReference type="Google" id="ProtNLM"/>
    </source>
</evidence>
<sequence>MSLQKLSYLAGDPNGKIQLKTSQRAIGGVEVLVKVTHSGVCGTDVHDRDSGCGLGHEGVGIVEKVGDNVTAVKIGQRVGWGWQFSSCGHCRECVSGYRQYCPESRGQKYGELEQGAFGDFVIKHQDFVYPIPGEIKSKHAGPLQCAGVTVYEALDVAGAKPSDRVGIVGLGGLGHLAVQYAKAWGCSPVVFSRDKTKKDDAIKLGATEFYVISSSDKDVIPVKDGVNVLLLCGGGLPDFGKFMKVLARRATIVPLVIQGEPLVIPYMPFLLPGHRIIGSSEASRKNHIDALTFAARHKIRPWIREFPMSPDGLSVALDLLKAGEMRYRAVLNANFCGEQDQTKLL</sequence>
<reference evidence="8 9" key="1">
    <citation type="journal article" date="2024" name="Commun. Biol.">
        <title>Comparative genomic analysis of thermophilic fungi reveals convergent evolutionary adaptations and gene losses.</title>
        <authorList>
            <person name="Steindorff A.S."/>
            <person name="Aguilar-Pontes M.V."/>
            <person name="Robinson A.J."/>
            <person name="Andreopoulos B."/>
            <person name="LaButti K."/>
            <person name="Kuo A."/>
            <person name="Mondo S."/>
            <person name="Riley R."/>
            <person name="Otillar R."/>
            <person name="Haridas S."/>
            <person name="Lipzen A."/>
            <person name="Grimwood J."/>
            <person name="Schmutz J."/>
            <person name="Clum A."/>
            <person name="Reid I.D."/>
            <person name="Moisan M.C."/>
            <person name="Butler G."/>
            <person name="Nguyen T.T.M."/>
            <person name="Dewar K."/>
            <person name="Conant G."/>
            <person name="Drula E."/>
            <person name="Henrissat B."/>
            <person name="Hansel C."/>
            <person name="Singer S."/>
            <person name="Hutchinson M.I."/>
            <person name="de Vries R.P."/>
            <person name="Natvig D.O."/>
            <person name="Powell A.J."/>
            <person name="Tsang A."/>
            <person name="Grigoriev I.V."/>
        </authorList>
    </citation>
    <scope>NUCLEOTIDE SEQUENCE [LARGE SCALE GENOMIC DNA]</scope>
    <source>
        <strain evidence="8 9">CBS 494.80</strain>
    </source>
</reference>
<dbReference type="Gene3D" id="3.90.180.10">
    <property type="entry name" value="Medium-chain alcohol dehydrogenases, catalytic domain"/>
    <property type="match status" value="1"/>
</dbReference>
<dbReference type="SUPFAM" id="SSF51735">
    <property type="entry name" value="NAD(P)-binding Rossmann-fold domains"/>
    <property type="match status" value="1"/>
</dbReference>
<keyword evidence="3 5" id="KW-0862">Zinc</keyword>
<dbReference type="SUPFAM" id="SSF50129">
    <property type="entry name" value="GroES-like"/>
    <property type="match status" value="1"/>
</dbReference>
<evidence type="ECO:0000256" key="1">
    <source>
        <dbReference type="ARBA" id="ARBA00001947"/>
    </source>
</evidence>
<dbReference type="InterPro" id="IPR011032">
    <property type="entry name" value="GroES-like_sf"/>
</dbReference>
<dbReference type="InterPro" id="IPR047109">
    <property type="entry name" value="CAD-like"/>
</dbReference>
<evidence type="ECO:0000313" key="8">
    <source>
        <dbReference type="EMBL" id="KAL2074480.1"/>
    </source>
</evidence>
<dbReference type="Pfam" id="PF08240">
    <property type="entry name" value="ADH_N"/>
    <property type="match status" value="1"/>
</dbReference>
<keyword evidence="4" id="KW-0560">Oxidoreductase</keyword>
<evidence type="ECO:0000256" key="5">
    <source>
        <dbReference type="RuleBase" id="RU361277"/>
    </source>
</evidence>
<proteinExistence type="inferred from homology"/>
<evidence type="ECO:0000256" key="3">
    <source>
        <dbReference type="ARBA" id="ARBA00022833"/>
    </source>
</evidence>
<organism evidence="8 9">
    <name type="scientific">Oculimacula yallundae</name>
    <dbReference type="NCBI Taxonomy" id="86028"/>
    <lineage>
        <taxon>Eukaryota</taxon>
        <taxon>Fungi</taxon>
        <taxon>Dikarya</taxon>
        <taxon>Ascomycota</taxon>
        <taxon>Pezizomycotina</taxon>
        <taxon>Leotiomycetes</taxon>
        <taxon>Helotiales</taxon>
        <taxon>Ploettnerulaceae</taxon>
        <taxon>Oculimacula</taxon>
    </lineage>
</organism>
<feature type="domain" description="Alcohol dehydrogenase-like C-terminal" evidence="6">
    <location>
        <begin position="172"/>
        <end position="292"/>
    </location>
</feature>
<name>A0ABR4CX65_9HELO</name>
<evidence type="ECO:0000259" key="6">
    <source>
        <dbReference type="Pfam" id="PF00107"/>
    </source>
</evidence>
<keyword evidence="2 5" id="KW-0479">Metal-binding</keyword>
<dbReference type="PROSITE" id="PS00059">
    <property type="entry name" value="ADH_ZINC"/>
    <property type="match status" value="1"/>
</dbReference>
<comment type="cofactor">
    <cofactor evidence="1 5">
        <name>Zn(2+)</name>
        <dbReference type="ChEBI" id="CHEBI:29105"/>
    </cofactor>
</comment>
<dbReference type="Gene3D" id="3.40.50.720">
    <property type="entry name" value="NAD(P)-binding Rossmann-like Domain"/>
    <property type="match status" value="1"/>
</dbReference>
<evidence type="ECO:0000313" key="9">
    <source>
        <dbReference type="Proteomes" id="UP001595075"/>
    </source>
</evidence>